<gene>
    <name evidence="2" type="ORF">HK414_09870</name>
</gene>
<protein>
    <recommendedName>
        <fullName evidence="4">Class I SAM-dependent methyltransferase</fullName>
    </recommendedName>
</protein>
<feature type="region of interest" description="Disordered" evidence="1">
    <location>
        <begin position="45"/>
        <end position="65"/>
    </location>
</feature>
<name>A0ABX6P1V6_9BURK</name>
<accession>A0ABX6P1V6</accession>
<dbReference type="SUPFAM" id="SSF53335">
    <property type="entry name" value="S-adenosyl-L-methionine-dependent methyltransferases"/>
    <property type="match status" value="1"/>
</dbReference>
<dbReference type="Proteomes" id="UP000500826">
    <property type="component" value="Chromosome"/>
</dbReference>
<feature type="region of interest" description="Disordered" evidence="1">
    <location>
        <begin position="1"/>
        <end position="29"/>
    </location>
</feature>
<dbReference type="EMBL" id="CP053418">
    <property type="protein sequence ID" value="QJW84090.1"/>
    <property type="molecule type" value="Genomic_DNA"/>
</dbReference>
<evidence type="ECO:0000256" key="1">
    <source>
        <dbReference type="SAM" id="MobiDB-lite"/>
    </source>
</evidence>
<proteinExistence type="predicted"/>
<dbReference type="InterPro" id="IPR029063">
    <property type="entry name" value="SAM-dependent_MTases_sf"/>
</dbReference>
<organism evidence="2 3">
    <name type="scientific">Ramlibacter terrae</name>
    <dbReference type="NCBI Taxonomy" id="2732511"/>
    <lineage>
        <taxon>Bacteria</taxon>
        <taxon>Pseudomonadati</taxon>
        <taxon>Pseudomonadota</taxon>
        <taxon>Betaproteobacteria</taxon>
        <taxon>Burkholderiales</taxon>
        <taxon>Comamonadaceae</taxon>
        <taxon>Ramlibacter</taxon>
    </lineage>
</organism>
<evidence type="ECO:0000313" key="3">
    <source>
        <dbReference type="Proteomes" id="UP000500826"/>
    </source>
</evidence>
<evidence type="ECO:0008006" key="4">
    <source>
        <dbReference type="Google" id="ProtNLM"/>
    </source>
</evidence>
<dbReference type="Gene3D" id="3.40.50.150">
    <property type="entry name" value="Vaccinia Virus protein VP39"/>
    <property type="match status" value="1"/>
</dbReference>
<evidence type="ECO:0000313" key="2">
    <source>
        <dbReference type="EMBL" id="QJW84090.1"/>
    </source>
</evidence>
<reference evidence="2 3" key="1">
    <citation type="submission" date="2020-05" db="EMBL/GenBank/DDBJ databases">
        <title>Ramlibacter rhizophilus sp. nov., isolated from rhizosphere soil of national flower Mugunghwa from South Korea.</title>
        <authorList>
            <person name="Zheng-Fei Y."/>
            <person name="Huan T."/>
        </authorList>
    </citation>
    <scope>NUCLEOTIDE SEQUENCE [LARGE SCALE GENOMIC DNA]</scope>
    <source>
        <strain evidence="2 3">H242</strain>
    </source>
</reference>
<keyword evidence="3" id="KW-1185">Reference proteome</keyword>
<sequence>MGPGAGGGVPQRERHAAVPAEPGEEDTGDLHRRITGALLYIPGRHGTFPPVRPPSRGTGAFGPRPPRDMRQLAKRLLNNFAINHLLILLGQDHLIKKRINNWRRARYDKNKTLQENVGFSRTPDVVAAVERVHAFVRSIDRDHLDASSKVLDIGCGVGLYLKDFRTEDLHGIDMSAEFLAQCKELVPTARTFWGITGDPPRTGFAGPGHFGRSGPVRAAFQDRSVFSQDLGRVEAGGLVAIQYPHALNWRDRFYDDLSYVSYTPERIEQALRGRFEVLSHLHAFDDRPVRGVDAKRYGEPGQRHFANGMLLLARKVNAPSGT</sequence>